<proteinExistence type="predicted"/>
<protein>
    <submittedName>
        <fullName evidence="1">Uncharacterized protein</fullName>
    </submittedName>
</protein>
<gene>
    <name evidence="1" type="ORF">KQX54_016536</name>
</gene>
<dbReference type="AlphaFoldDB" id="A0AAV7IC65"/>
<evidence type="ECO:0000313" key="1">
    <source>
        <dbReference type="EMBL" id="KAH0546978.1"/>
    </source>
</evidence>
<evidence type="ECO:0000313" key="2">
    <source>
        <dbReference type="Proteomes" id="UP000826195"/>
    </source>
</evidence>
<comment type="caution">
    <text evidence="1">The sequence shown here is derived from an EMBL/GenBank/DDBJ whole genome shotgun (WGS) entry which is preliminary data.</text>
</comment>
<organism evidence="1 2">
    <name type="scientific">Cotesia glomerata</name>
    <name type="common">Lepidopteran parasitic wasp</name>
    <name type="synonym">Apanteles glomeratus</name>
    <dbReference type="NCBI Taxonomy" id="32391"/>
    <lineage>
        <taxon>Eukaryota</taxon>
        <taxon>Metazoa</taxon>
        <taxon>Ecdysozoa</taxon>
        <taxon>Arthropoda</taxon>
        <taxon>Hexapoda</taxon>
        <taxon>Insecta</taxon>
        <taxon>Pterygota</taxon>
        <taxon>Neoptera</taxon>
        <taxon>Endopterygota</taxon>
        <taxon>Hymenoptera</taxon>
        <taxon>Apocrita</taxon>
        <taxon>Ichneumonoidea</taxon>
        <taxon>Braconidae</taxon>
        <taxon>Microgastrinae</taxon>
        <taxon>Cotesia</taxon>
    </lineage>
</organism>
<keyword evidence="2" id="KW-1185">Reference proteome</keyword>
<dbReference type="EMBL" id="JAHXZJ010002237">
    <property type="protein sequence ID" value="KAH0546978.1"/>
    <property type="molecule type" value="Genomic_DNA"/>
</dbReference>
<name>A0AAV7IC65_COTGL</name>
<dbReference type="Proteomes" id="UP000826195">
    <property type="component" value="Unassembled WGS sequence"/>
</dbReference>
<sequence length="99" mass="11122">MLITVTDPSHESLWCRMDYYKARGKEKGEEDSVEEVRGLVYSNDCVAARVPRARGKCTVVPTEAPPLFWSSWTASATRCSRVPRYPPLYLPISSPASSR</sequence>
<accession>A0AAV7IC65</accession>
<reference evidence="1 2" key="1">
    <citation type="journal article" date="2021" name="J. Hered.">
        <title>A chromosome-level genome assembly of the parasitoid wasp, Cotesia glomerata (Hymenoptera: Braconidae).</title>
        <authorList>
            <person name="Pinto B.J."/>
            <person name="Weis J.J."/>
            <person name="Gamble T."/>
            <person name="Ode P.J."/>
            <person name="Paul R."/>
            <person name="Zaspel J.M."/>
        </authorList>
    </citation>
    <scope>NUCLEOTIDE SEQUENCE [LARGE SCALE GENOMIC DNA]</scope>
    <source>
        <strain evidence="1">CgM1</strain>
    </source>
</reference>